<name>A0ABU0UTS4_ACIBI</name>
<evidence type="ECO:0000313" key="1">
    <source>
        <dbReference type="EMBL" id="MDQ1207944.1"/>
    </source>
</evidence>
<dbReference type="Proteomes" id="UP001233360">
    <property type="component" value="Unassembled WGS sequence"/>
</dbReference>
<dbReference type="Pfam" id="PF20375">
    <property type="entry name" value="DUF6670"/>
    <property type="match status" value="1"/>
</dbReference>
<accession>A0ABU0UTS4</accession>
<evidence type="ECO:0000313" key="2">
    <source>
        <dbReference type="Proteomes" id="UP001233360"/>
    </source>
</evidence>
<proteinExistence type="predicted"/>
<dbReference type="EMBL" id="JAUTBK010000002">
    <property type="protein sequence ID" value="MDQ1207944.1"/>
    <property type="molecule type" value="Genomic_DNA"/>
</dbReference>
<gene>
    <name evidence="1" type="ORF">QE380_000867</name>
</gene>
<protein>
    <submittedName>
        <fullName evidence="1">Uncharacterized protein</fullName>
    </submittedName>
</protein>
<keyword evidence="2" id="KW-1185">Reference proteome</keyword>
<dbReference type="InterPro" id="IPR046611">
    <property type="entry name" value="DUF6670"/>
</dbReference>
<organism evidence="1 2">
    <name type="scientific">Acinetobacter baylyi</name>
    <dbReference type="NCBI Taxonomy" id="202950"/>
    <lineage>
        <taxon>Bacteria</taxon>
        <taxon>Pseudomonadati</taxon>
        <taxon>Pseudomonadota</taxon>
        <taxon>Gammaproteobacteria</taxon>
        <taxon>Moraxellales</taxon>
        <taxon>Moraxellaceae</taxon>
        <taxon>Acinetobacter</taxon>
    </lineage>
</organism>
<comment type="caution">
    <text evidence="1">The sequence shown here is derived from an EMBL/GenBank/DDBJ whole genome shotgun (WGS) entry which is preliminary data.</text>
</comment>
<dbReference type="RefSeq" id="WP_307002305.1">
    <property type="nucleotide sequence ID" value="NZ_JAUTBK010000002.1"/>
</dbReference>
<sequence>MHIFPPPKFSSKAEWLAKTIHHLAPLLNQASTLTPQSFQHDHILRFHTEDGFYSYTHYRFCFPDLPEPLDYLNINVVLGTAGILCFDQNDLFGNEPRKNATLCCSSGLSEHHHLKAYLLDHQQVILTHDKILMGQELLIQGSYPYFVVKGEFPNMQFELKLHISKQASWYAKTMVYDHLSLLMQYEGQISTDGEVRSISGLGSFEFARSATPHSLYSQHLEILDKLPIHFATHQVINLDDQTQLLLDRVDLAGKPLLYCAHIRHSGGFCETYSDVAFNIIKYQQHPTLSPFGQYTLLPEQFEWLIYDNNGDVHLKLMAEIHENPKFGHGLGYSAGFSYQGEYAGALISGKGYLEYVDVVDQNKILEKFFIESSQGLLTPTSTQTSSTIIH</sequence>
<reference evidence="1 2" key="1">
    <citation type="submission" date="2023-07" db="EMBL/GenBank/DDBJ databases">
        <title>Functional and genomic diversity of the sorghum phyllosphere microbiome.</title>
        <authorList>
            <person name="Shade A."/>
        </authorList>
    </citation>
    <scope>NUCLEOTIDE SEQUENCE [LARGE SCALE GENOMIC DNA]</scope>
    <source>
        <strain evidence="1 2">SORGH_AS_0887</strain>
    </source>
</reference>